<feature type="region of interest" description="Disordered" evidence="2">
    <location>
        <begin position="141"/>
        <end position="177"/>
    </location>
</feature>
<name>A0A017T5V7_9BACT</name>
<dbReference type="AlphaFoldDB" id="A0A017T5V7"/>
<dbReference type="EMBL" id="ASRX01000040">
    <property type="protein sequence ID" value="EYF03971.1"/>
    <property type="molecule type" value="Genomic_DNA"/>
</dbReference>
<evidence type="ECO:0000313" key="5">
    <source>
        <dbReference type="Proteomes" id="UP000019678"/>
    </source>
</evidence>
<reference evidence="4 5" key="1">
    <citation type="submission" date="2013-05" db="EMBL/GenBank/DDBJ databases">
        <title>Genome assembly of Chondromyces apiculatus DSM 436.</title>
        <authorList>
            <person name="Sharma G."/>
            <person name="Khatri I."/>
            <person name="Kaur C."/>
            <person name="Mayilraj S."/>
            <person name="Subramanian S."/>
        </authorList>
    </citation>
    <scope>NUCLEOTIDE SEQUENCE [LARGE SCALE GENOMIC DNA]</scope>
    <source>
        <strain evidence="4 5">DSM 436</strain>
    </source>
</reference>
<dbReference type="Proteomes" id="UP000019678">
    <property type="component" value="Unassembled WGS sequence"/>
</dbReference>
<keyword evidence="1" id="KW-0175">Coiled coil</keyword>
<gene>
    <name evidence="4" type="ORF">CAP_5072</name>
</gene>
<keyword evidence="5" id="KW-1185">Reference proteome</keyword>
<evidence type="ECO:0000256" key="1">
    <source>
        <dbReference type="SAM" id="Coils"/>
    </source>
</evidence>
<evidence type="ECO:0000313" key="4">
    <source>
        <dbReference type="EMBL" id="EYF03971.1"/>
    </source>
</evidence>
<dbReference type="PROSITE" id="PS51257">
    <property type="entry name" value="PROKAR_LIPOPROTEIN"/>
    <property type="match status" value="1"/>
</dbReference>
<dbReference type="Pfam" id="PF14346">
    <property type="entry name" value="DUF4398"/>
    <property type="match status" value="1"/>
</dbReference>
<dbReference type="STRING" id="1192034.CAP_5072"/>
<dbReference type="OrthoDB" id="9988287at2"/>
<organism evidence="4 5">
    <name type="scientific">Chondromyces apiculatus DSM 436</name>
    <dbReference type="NCBI Taxonomy" id="1192034"/>
    <lineage>
        <taxon>Bacteria</taxon>
        <taxon>Pseudomonadati</taxon>
        <taxon>Myxococcota</taxon>
        <taxon>Polyangia</taxon>
        <taxon>Polyangiales</taxon>
        <taxon>Polyangiaceae</taxon>
        <taxon>Chondromyces</taxon>
    </lineage>
</organism>
<proteinExistence type="predicted"/>
<protein>
    <recommendedName>
        <fullName evidence="3">DUF4398 domain-containing protein</fullName>
    </recommendedName>
</protein>
<dbReference type="InterPro" id="IPR025511">
    <property type="entry name" value="DUF4398"/>
</dbReference>
<accession>A0A017T5V7</accession>
<evidence type="ECO:0000259" key="3">
    <source>
        <dbReference type="Pfam" id="PF14346"/>
    </source>
</evidence>
<feature type="coiled-coil region" evidence="1">
    <location>
        <begin position="83"/>
        <end position="124"/>
    </location>
</feature>
<feature type="domain" description="DUF4398" evidence="3">
    <location>
        <begin position="30"/>
        <end position="107"/>
    </location>
</feature>
<evidence type="ECO:0000256" key="2">
    <source>
        <dbReference type="SAM" id="MobiDB-lite"/>
    </source>
</evidence>
<comment type="caution">
    <text evidence="4">The sequence shown here is derived from an EMBL/GenBank/DDBJ whole genome shotgun (WGS) entry which is preliminary data.</text>
</comment>
<sequence length="177" mass="18294">MRGVLVAVMLVVGLTGCAGQAQTGSRQDHAVARARAAMDEAWAEPYASSAPGAFAAASQALEVAESLARTQPGSQAAADAIYIAERMAERARLEARCAAAREALDAARVQHAQAARSLEEAQSRLPRAIGALDIPGDGAPASATVPGESHVPGWRTGTAWPTDVKERATVADLPEED</sequence>
<dbReference type="RefSeq" id="WP_044245066.1">
    <property type="nucleotide sequence ID" value="NZ_ASRX01000040.1"/>
</dbReference>